<feature type="signal peptide" evidence="2">
    <location>
        <begin position="1"/>
        <end position="17"/>
    </location>
</feature>
<feature type="chain" id="PRO_5003320661" evidence="2">
    <location>
        <begin position="18"/>
        <end position="96"/>
    </location>
</feature>
<proteinExistence type="predicted"/>
<dbReference type="AlphaFoldDB" id="F4R8F6"/>
<keyword evidence="4" id="KW-1185">Reference proteome</keyword>
<dbReference type="KEGG" id="mlr:MELLADRAFT_70838"/>
<name>F4R8F6_MELLP</name>
<evidence type="ECO:0000313" key="4">
    <source>
        <dbReference type="Proteomes" id="UP000001072"/>
    </source>
</evidence>
<sequence length="96" mass="10077">MKLFVVIYVISIALVGARSVPQPEQDSKLSQIRNRSLKLESRDGLLPFLPVGALVPTVLNVAPVKSLTGNVGDLVGAGDTGSKPSSGLLKVRRAAK</sequence>
<accession>F4R8F6</accession>
<dbReference type="HOGENOM" id="CLU_2386621_0_0_1"/>
<keyword evidence="2" id="KW-0732">Signal</keyword>
<feature type="region of interest" description="Disordered" evidence="1">
    <location>
        <begin position="74"/>
        <end position="96"/>
    </location>
</feature>
<evidence type="ECO:0000256" key="1">
    <source>
        <dbReference type="SAM" id="MobiDB-lite"/>
    </source>
</evidence>
<reference evidence="4" key="1">
    <citation type="journal article" date="2011" name="Proc. Natl. Acad. Sci. U.S.A.">
        <title>Obligate biotrophy features unraveled by the genomic analysis of rust fungi.</title>
        <authorList>
            <person name="Duplessis S."/>
            <person name="Cuomo C.A."/>
            <person name="Lin Y.-C."/>
            <person name="Aerts A."/>
            <person name="Tisserant E."/>
            <person name="Veneault-Fourrey C."/>
            <person name="Joly D.L."/>
            <person name="Hacquard S."/>
            <person name="Amselem J."/>
            <person name="Cantarel B.L."/>
            <person name="Chiu R."/>
            <person name="Coutinho P.M."/>
            <person name="Feau N."/>
            <person name="Field M."/>
            <person name="Frey P."/>
            <person name="Gelhaye E."/>
            <person name="Goldberg J."/>
            <person name="Grabherr M.G."/>
            <person name="Kodira C.D."/>
            <person name="Kohler A."/>
            <person name="Kuees U."/>
            <person name="Lindquist E.A."/>
            <person name="Lucas S.M."/>
            <person name="Mago R."/>
            <person name="Mauceli E."/>
            <person name="Morin E."/>
            <person name="Murat C."/>
            <person name="Pangilinan J.L."/>
            <person name="Park R."/>
            <person name="Pearson M."/>
            <person name="Quesneville H."/>
            <person name="Rouhier N."/>
            <person name="Sakthikumar S."/>
            <person name="Salamov A.A."/>
            <person name="Schmutz J."/>
            <person name="Selles B."/>
            <person name="Shapiro H."/>
            <person name="Tanguay P."/>
            <person name="Tuskan G.A."/>
            <person name="Henrissat B."/>
            <person name="Van de Peer Y."/>
            <person name="Rouze P."/>
            <person name="Ellis J.G."/>
            <person name="Dodds P.N."/>
            <person name="Schein J.E."/>
            <person name="Zhong S."/>
            <person name="Hamelin R.C."/>
            <person name="Grigoriev I.V."/>
            <person name="Szabo L.J."/>
            <person name="Martin F."/>
        </authorList>
    </citation>
    <scope>NUCLEOTIDE SEQUENCE [LARGE SCALE GENOMIC DNA]</scope>
    <source>
        <strain evidence="4">98AG31 / pathotype 3-4-7</strain>
    </source>
</reference>
<dbReference type="Proteomes" id="UP000001072">
    <property type="component" value="Unassembled WGS sequence"/>
</dbReference>
<organism evidence="4">
    <name type="scientific">Melampsora larici-populina (strain 98AG31 / pathotype 3-4-7)</name>
    <name type="common">Poplar leaf rust fungus</name>
    <dbReference type="NCBI Taxonomy" id="747676"/>
    <lineage>
        <taxon>Eukaryota</taxon>
        <taxon>Fungi</taxon>
        <taxon>Dikarya</taxon>
        <taxon>Basidiomycota</taxon>
        <taxon>Pucciniomycotina</taxon>
        <taxon>Pucciniomycetes</taxon>
        <taxon>Pucciniales</taxon>
        <taxon>Melampsoraceae</taxon>
        <taxon>Melampsora</taxon>
    </lineage>
</organism>
<gene>
    <name evidence="3" type="ORF">MELLADRAFT_70838</name>
</gene>
<dbReference type="RefSeq" id="XP_007405111.1">
    <property type="nucleotide sequence ID" value="XM_007405049.1"/>
</dbReference>
<protein>
    <submittedName>
        <fullName evidence="3">Secreted protein</fullName>
    </submittedName>
</protein>
<evidence type="ECO:0000313" key="3">
    <source>
        <dbReference type="EMBL" id="EGG11476.1"/>
    </source>
</evidence>
<dbReference type="OrthoDB" id="10466507at2759"/>
<dbReference type="EMBL" id="GL883092">
    <property type="protein sequence ID" value="EGG11476.1"/>
    <property type="molecule type" value="Genomic_DNA"/>
</dbReference>
<dbReference type="VEuPathDB" id="FungiDB:MELLADRAFT_70838"/>
<dbReference type="GeneID" id="18931652"/>
<dbReference type="InParanoid" id="F4R8F6"/>
<evidence type="ECO:0000256" key="2">
    <source>
        <dbReference type="SAM" id="SignalP"/>
    </source>
</evidence>